<evidence type="ECO:0000313" key="15">
    <source>
        <dbReference type="Proteomes" id="UP000199729"/>
    </source>
</evidence>
<comment type="similarity">
    <text evidence="3 12">Belongs to the CcmB/CycW/HelB family.</text>
</comment>
<proteinExistence type="inferred from homology"/>
<dbReference type="EMBL" id="CP022424">
    <property type="protein sequence ID" value="ASM79249.1"/>
    <property type="molecule type" value="Genomic_DNA"/>
</dbReference>
<dbReference type="Proteomes" id="UP000199729">
    <property type="component" value="Plasmid pVF1"/>
</dbReference>
<feature type="transmembrane region" description="Helical" evidence="13">
    <location>
        <begin position="167"/>
        <end position="191"/>
    </location>
</feature>
<evidence type="ECO:0000313" key="14">
    <source>
        <dbReference type="EMBL" id="ASM79249.1"/>
    </source>
</evidence>
<keyword evidence="8 13" id="KW-0812">Transmembrane</keyword>
<protein>
    <recommendedName>
        <fullName evidence="4 12">Heme exporter protein B</fullName>
    </recommendedName>
</protein>
<dbReference type="InterPro" id="IPR026031">
    <property type="entry name" value="Cyt_c_CcmB_bac"/>
</dbReference>
<feature type="transmembrane region" description="Helical" evidence="13">
    <location>
        <begin position="203"/>
        <end position="223"/>
    </location>
</feature>
<keyword evidence="15" id="KW-1185">Reference proteome</keyword>
<sequence>MSWRRALAATLRREWRLAVQRPGDWAWHAGFFVMVASLFPLSLRPDPATLRVLGPGVLWVGALLAVLLASARLFHDDVRSGWLDQAVLACAALEMPLAVWVAARLAVHWALTAGPVLLVAPLVALQFGLSAPALVVLWFGLVLGTGVLVQLAGVAAALAAGVRQAALLTLLIVLPLAVPVLVFGTLAVHAAQAGRPVAAELSLLGAVLALSCVVGPVLGALALQSASQN</sequence>
<dbReference type="InterPro" id="IPR003544">
    <property type="entry name" value="Cyt_c_biogenesis_CcmB"/>
</dbReference>
<evidence type="ECO:0000256" key="11">
    <source>
        <dbReference type="ARBA" id="ARBA00023136"/>
    </source>
</evidence>
<name>A0A221KK05_VITFI</name>
<organism evidence="14 15">
    <name type="scientific">Vitreoscilla filiformis</name>
    <dbReference type="NCBI Taxonomy" id="63"/>
    <lineage>
        <taxon>Bacteria</taxon>
        <taxon>Pseudomonadati</taxon>
        <taxon>Pseudomonadota</taxon>
        <taxon>Betaproteobacteria</taxon>
        <taxon>Neisseriales</taxon>
        <taxon>Neisseriaceae</taxon>
        <taxon>Vitreoscilla</taxon>
    </lineage>
</organism>
<dbReference type="Pfam" id="PF03379">
    <property type="entry name" value="CcmB"/>
    <property type="match status" value="1"/>
</dbReference>
<evidence type="ECO:0000256" key="12">
    <source>
        <dbReference type="PIRNR" id="PIRNR002764"/>
    </source>
</evidence>
<dbReference type="GO" id="GO:0015232">
    <property type="term" value="F:heme transmembrane transporter activity"/>
    <property type="evidence" value="ECO:0007669"/>
    <property type="project" value="InterPro"/>
</dbReference>
<evidence type="ECO:0000256" key="3">
    <source>
        <dbReference type="ARBA" id="ARBA00010544"/>
    </source>
</evidence>
<evidence type="ECO:0000256" key="13">
    <source>
        <dbReference type="SAM" id="Phobius"/>
    </source>
</evidence>
<evidence type="ECO:0000256" key="10">
    <source>
        <dbReference type="ARBA" id="ARBA00022989"/>
    </source>
</evidence>
<keyword evidence="7 12" id="KW-0997">Cell inner membrane</keyword>
<dbReference type="AlphaFoldDB" id="A0A221KK05"/>
<dbReference type="PANTHER" id="PTHR30070">
    <property type="entry name" value="HEME EXPORTER PROTEIN B"/>
    <property type="match status" value="1"/>
</dbReference>
<keyword evidence="6 12" id="KW-1003">Cell membrane</keyword>
<keyword evidence="10 13" id="KW-1133">Transmembrane helix</keyword>
<dbReference type="RefSeq" id="WP_089418396.1">
    <property type="nucleotide sequence ID" value="NZ_CP022424.1"/>
</dbReference>
<geneLocation type="plasmid" evidence="15">
    <name>pvf1</name>
</geneLocation>
<evidence type="ECO:0000256" key="1">
    <source>
        <dbReference type="ARBA" id="ARBA00002442"/>
    </source>
</evidence>
<reference evidence="14 15" key="1">
    <citation type="submission" date="2017-07" db="EMBL/GenBank/DDBJ databases">
        <title>Complete Genome Sequence of the cosmetic ferment Vitreoscilla filiformis (ATCC15551).</title>
        <authorList>
            <person name="Contreras S."/>
            <person name="Sagory-Zalkind P."/>
            <person name="Blanquart H."/>
            <person name="Iltis A."/>
            <person name="Morand S.C."/>
        </authorList>
    </citation>
    <scope>NUCLEOTIDE SEQUENCE [LARGE SCALE GENOMIC DNA]</scope>
    <source>
        <strain evidence="14 15">ATCC 15551</strain>
        <plasmid evidence="15">Plasmid pvf1</plasmid>
    </source>
</reference>
<keyword evidence="5 12" id="KW-0813">Transport</keyword>
<comment type="function">
    <text evidence="1 12">Required for the export of heme to the periplasm for the biogenesis of c-type cytochromes.</text>
</comment>
<keyword evidence="11 12" id="KW-0472">Membrane</keyword>
<gene>
    <name evidence="14" type="ORF">VITFI_CDS3472</name>
</gene>
<dbReference type="PIRSF" id="PIRSF002764">
    <property type="entry name" value="CcmB"/>
    <property type="match status" value="1"/>
</dbReference>
<evidence type="ECO:0000256" key="7">
    <source>
        <dbReference type="ARBA" id="ARBA00022519"/>
    </source>
</evidence>
<feature type="transmembrane region" description="Helical" evidence="13">
    <location>
        <begin position="86"/>
        <end position="103"/>
    </location>
</feature>
<dbReference type="PANTHER" id="PTHR30070:SF1">
    <property type="entry name" value="CYTOCHROME C BIOGENESIS B-RELATED"/>
    <property type="match status" value="1"/>
</dbReference>
<feature type="transmembrane region" description="Helical" evidence="13">
    <location>
        <begin position="52"/>
        <end position="74"/>
    </location>
</feature>
<dbReference type="OrthoDB" id="9799895at2"/>
<dbReference type="GO" id="GO:0005886">
    <property type="term" value="C:plasma membrane"/>
    <property type="evidence" value="ECO:0007669"/>
    <property type="project" value="UniProtKB-SubCell"/>
</dbReference>
<comment type="subcellular location">
    <subcellularLocation>
        <location evidence="2">Cell inner membrane</location>
        <topology evidence="2">Multi-pass membrane protein</topology>
    </subcellularLocation>
</comment>
<keyword evidence="14" id="KW-0614">Plasmid</keyword>
<evidence type="ECO:0000256" key="5">
    <source>
        <dbReference type="ARBA" id="ARBA00022448"/>
    </source>
</evidence>
<keyword evidence="9 12" id="KW-0201">Cytochrome c-type biogenesis</keyword>
<evidence type="ECO:0000256" key="9">
    <source>
        <dbReference type="ARBA" id="ARBA00022748"/>
    </source>
</evidence>
<evidence type="ECO:0000256" key="4">
    <source>
        <dbReference type="ARBA" id="ARBA00016452"/>
    </source>
</evidence>
<evidence type="ECO:0000256" key="2">
    <source>
        <dbReference type="ARBA" id="ARBA00004429"/>
    </source>
</evidence>
<accession>A0A221KK05</accession>
<evidence type="ECO:0000256" key="6">
    <source>
        <dbReference type="ARBA" id="ARBA00022475"/>
    </source>
</evidence>
<dbReference type="GO" id="GO:1903607">
    <property type="term" value="P:cytochrome c biosynthetic process"/>
    <property type="evidence" value="ECO:0007669"/>
    <property type="project" value="TreeGrafter"/>
</dbReference>
<feature type="transmembrane region" description="Helical" evidence="13">
    <location>
        <begin position="25"/>
        <end position="43"/>
    </location>
</feature>
<dbReference type="GO" id="GO:0017004">
    <property type="term" value="P:cytochrome complex assembly"/>
    <property type="evidence" value="ECO:0007669"/>
    <property type="project" value="UniProtKB-KW"/>
</dbReference>
<dbReference type="KEGG" id="vff:VITFI_CDS3472"/>
<feature type="transmembrane region" description="Helical" evidence="13">
    <location>
        <begin position="110"/>
        <end position="129"/>
    </location>
</feature>
<evidence type="ECO:0000256" key="8">
    <source>
        <dbReference type="ARBA" id="ARBA00022692"/>
    </source>
</evidence>
<feature type="transmembrane region" description="Helical" evidence="13">
    <location>
        <begin position="135"/>
        <end position="160"/>
    </location>
</feature>
<dbReference type="PRINTS" id="PR01414">
    <property type="entry name" value="CCMBBIOGNSIS"/>
</dbReference>